<sequence length="916" mass="102361">MAGGESASISGGSVSDTRPSTGVLSWLKEHLNFYRVHIIYFTLTPLIFSGILYGANSKDPVAYIDALFLSVTSMTVCGLATVELSGLTAFQQFLMFFQMCLGSPVFVSWVVVMFRRRMFTIRCENIVRAAARKAVSSQSMSSPVASEVRVPTSWTTKLASLFRPGTHLSTVRESADETGTGSTKEKKHPGDREARKLRPDMIRRMNDAPMLVNPSGWISEGRPDPLKVVVMDSAEFNGHEKRTSSSEGSGESGRENGVSGGGRELSFVEEDGSREVSPDGRGRRLSDSYRLPGPRQVSLATDRRPTIDENVRMPRTQTIEFAPSPHRLDRARMEPHPTISEMNFRRPTIDTVNISEYNTGGSLRPPRTPTMGTITSARRPTFSTQADFGGFPWPHQVASRIFRHYAPKKLQHHISRTVTIPRTQTITSVHTNNIGSPSTGARAVPYISFDAVVGRNSVFHSLDSEQLEELGGVEYRALTMLSWIVGGYHIGTQLIGFIIIAAYMTLKKWAEDFVPPMQHRKISTGWFSLFQVVSAYTNTGTSLVDQSMVPFQKAYPMIFTLIFLILAGNTAFAVFLRLTIWVTSKLTPKDSRANETLQFLLDHPRRCFIYLFPSHQTWFLATVLVILNTTDWFFFLILDLGNPIIDAIPVATRVVDGLLQAVAVRAAGFGIVTLSALAPAVRVLYVIMMYVSVYPVAMSVRSTNVYEERSLGIYDDDASIQEEEVLSAGSDNRMHVWSRYLAMHARRQLAFDMWWLGLALFLVCIIEKDQINDPDNLSWFTIFNIVFELVSAYGGVGLSLGVPYANYSFCGAFSTLSKLIVCAVMLRGRHRGLPVAIDRAVVLPFEYRKHEEQDAEADELHSPQQRRPSMRSVPTMMSTGRQMTREPTKPESMGTRRFPRRTSSTHDDVLQQYGVP</sequence>
<protein>
    <submittedName>
        <fullName evidence="1">Uncharacterized protein</fullName>
    </submittedName>
</protein>
<evidence type="ECO:0000313" key="1">
    <source>
        <dbReference type="EMBL" id="KAI0042575.1"/>
    </source>
</evidence>
<evidence type="ECO:0000313" key="2">
    <source>
        <dbReference type="Proteomes" id="UP000814033"/>
    </source>
</evidence>
<accession>A0ACB8REY1</accession>
<organism evidence="1 2">
    <name type="scientific">Auriscalpium vulgare</name>
    <dbReference type="NCBI Taxonomy" id="40419"/>
    <lineage>
        <taxon>Eukaryota</taxon>
        <taxon>Fungi</taxon>
        <taxon>Dikarya</taxon>
        <taxon>Basidiomycota</taxon>
        <taxon>Agaricomycotina</taxon>
        <taxon>Agaricomycetes</taxon>
        <taxon>Russulales</taxon>
        <taxon>Auriscalpiaceae</taxon>
        <taxon>Auriscalpium</taxon>
    </lineage>
</organism>
<keyword evidence="2" id="KW-1185">Reference proteome</keyword>
<dbReference type="EMBL" id="MU276059">
    <property type="protein sequence ID" value="KAI0042575.1"/>
    <property type="molecule type" value="Genomic_DNA"/>
</dbReference>
<gene>
    <name evidence="1" type="ORF">FA95DRAFT_1564224</name>
</gene>
<dbReference type="Proteomes" id="UP000814033">
    <property type="component" value="Unassembled WGS sequence"/>
</dbReference>
<proteinExistence type="predicted"/>
<reference evidence="1" key="2">
    <citation type="journal article" date="2022" name="New Phytol.">
        <title>Evolutionary transition to the ectomycorrhizal habit in the genomes of a hyperdiverse lineage of mushroom-forming fungi.</title>
        <authorList>
            <person name="Looney B."/>
            <person name="Miyauchi S."/>
            <person name="Morin E."/>
            <person name="Drula E."/>
            <person name="Courty P.E."/>
            <person name="Kohler A."/>
            <person name="Kuo A."/>
            <person name="LaButti K."/>
            <person name="Pangilinan J."/>
            <person name="Lipzen A."/>
            <person name="Riley R."/>
            <person name="Andreopoulos W."/>
            <person name="He G."/>
            <person name="Johnson J."/>
            <person name="Nolan M."/>
            <person name="Tritt A."/>
            <person name="Barry K.W."/>
            <person name="Grigoriev I.V."/>
            <person name="Nagy L.G."/>
            <person name="Hibbett D."/>
            <person name="Henrissat B."/>
            <person name="Matheny P.B."/>
            <person name="Labbe J."/>
            <person name="Martin F.M."/>
        </authorList>
    </citation>
    <scope>NUCLEOTIDE SEQUENCE</scope>
    <source>
        <strain evidence="1">FP105234-sp</strain>
    </source>
</reference>
<name>A0ACB8REY1_9AGAM</name>
<comment type="caution">
    <text evidence="1">The sequence shown here is derived from an EMBL/GenBank/DDBJ whole genome shotgun (WGS) entry which is preliminary data.</text>
</comment>
<reference evidence="1" key="1">
    <citation type="submission" date="2021-02" db="EMBL/GenBank/DDBJ databases">
        <authorList>
            <consortium name="DOE Joint Genome Institute"/>
            <person name="Ahrendt S."/>
            <person name="Looney B.P."/>
            <person name="Miyauchi S."/>
            <person name="Morin E."/>
            <person name="Drula E."/>
            <person name="Courty P.E."/>
            <person name="Chicoki N."/>
            <person name="Fauchery L."/>
            <person name="Kohler A."/>
            <person name="Kuo A."/>
            <person name="Labutti K."/>
            <person name="Pangilinan J."/>
            <person name="Lipzen A."/>
            <person name="Riley R."/>
            <person name="Andreopoulos W."/>
            <person name="He G."/>
            <person name="Johnson J."/>
            <person name="Barry K.W."/>
            <person name="Grigoriev I.V."/>
            <person name="Nagy L."/>
            <person name="Hibbett D."/>
            <person name="Henrissat B."/>
            <person name="Matheny P.B."/>
            <person name="Labbe J."/>
            <person name="Martin F."/>
        </authorList>
    </citation>
    <scope>NUCLEOTIDE SEQUENCE</scope>
    <source>
        <strain evidence="1">FP105234-sp</strain>
    </source>
</reference>